<dbReference type="KEGG" id="trb:HB776_00170"/>
<dbReference type="Proteomes" id="UP000515291">
    <property type="component" value="Chromosome"/>
</dbReference>
<proteinExistence type="predicted"/>
<dbReference type="EMBL" id="CP050292">
    <property type="protein sequence ID" value="QND69838.1"/>
    <property type="molecule type" value="Genomic_DNA"/>
</dbReference>
<dbReference type="RefSeq" id="WP_184514178.1">
    <property type="nucleotide sequence ID" value="NZ_CP050292.1"/>
</dbReference>
<evidence type="ECO:0000313" key="1">
    <source>
        <dbReference type="EMBL" id="QND69838.1"/>
    </source>
</evidence>
<accession>A0A7G6TSV6</accession>
<name>A0A7G6TSV6_9BRAD</name>
<gene>
    <name evidence="1" type="ORF">HB776_00170</name>
</gene>
<reference evidence="2" key="1">
    <citation type="journal article" date="2020" name="Mol. Plant Microbe">
        <title>Rhizobial microsymbionts of the narrowly endemic Oxytropis species growing in Kamchatka are characterized by significant genetic diversity and possess a set of genes that are associated with T3SS and T6SS secretion systems and can affect the development of symbiosis.</title>
        <authorList>
            <person name="Safronova V."/>
            <person name="Guro P."/>
            <person name="Sazanova A."/>
            <person name="Kuznetsova I."/>
            <person name="Belimov A."/>
            <person name="Yakubov V."/>
            <person name="Chirak E."/>
            <person name="Afonin A."/>
            <person name="Gogolev Y."/>
            <person name="Andronov E."/>
            <person name="Tikhonovich I."/>
        </authorList>
    </citation>
    <scope>NUCLEOTIDE SEQUENCE [LARGE SCALE GENOMIC DNA]</scope>
    <source>
        <strain evidence="2">581</strain>
    </source>
</reference>
<protein>
    <submittedName>
        <fullName evidence="1">Uncharacterized protein</fullName>
    </submittedName>
</protein>
<organism evidence="1 2">
    <name type="scientific">Tardiphaga robiniae</name>
    <dbReference type="NCBI Taxonomy" id="943830"/>
    <lineage>
        <taxon>Bacteria</taxon>
        <taxon>Pseudomonadati</taxon>
        <taxon>Pseudomonadota</taxon>
        <taxon>Alphaproteobacteria</taxon>
        <taxon>Hyphomicrobiales</taxon>
        <taxon>Nitrobacteraceae</taxon>
        <taxon>Tardiphaga</taxon>
    </lineage>
</organism>
<sequence>MPKAQPIEVRVMDNVERARLDLAMSLKRKKSTEADGSSDAALSATYYFCEIQDWNLTFSFGANEPGDIDGPYFDYRQLEVKCSALGQLSGKVTSASGRLLPMHALDNNDARRMRSSSFVGRLANESCKLHGRLSVRVTRNSLDWGMPSASLN</sequence>
<evidence type="ECO:0000313" key="2">
    <source>
        <dbReference type="Proteomes" id="UP000515291"/>
    </source>
</evidence>
<dbReference type="AlphaFoldDB" id="A0A7G6TSV6"/>